<reference evidence="2 3" key="1">
    <citation type="journal article" date="2017" name="Nat. Microbiol.">
        <title>Natural product diversity associated with the nematode symbionts Photorhabdus and Xenorhabdus.</title>
        <authorList>
            <person name="Tobias N.J."/>
            <person name="Wolff H."/>
            <person name="Djahanschiri B."/>
            <person name="Grundmann F."/>
            <person name="Kronenwerth M."/>
            <person name="Shi Y.M."/>
            <person name="Simonyi S."/>
            <person name="Grun P."/>
            <person name="Shapiro-Ilan D."/>
            <person name="Pidot S.J."/>
            <person name="Stinear T.P."/>
            <person name="Ebersberger I."/>
            <person name="Bode H.B."/>
        </authorList>
    </citation>
    <scope>NUCLEOTIDE SEQUENCE [LARGE SCALE GENOMIC DNA]</scope>
    <source>
        <strain evidence="2 3">DSM 22670</strain>
    </source>
</reference>
<organism evidence="2 3">
    <name type="scientific">Xenorhabdus ishibashii</name>
    <dbReference type="NCBI Taxonomy" id="1034471"/>
    <lineage>
        <taxon>Bacteria</taxon>
        <taxon>Pseudomonadati</taxon>
        <taxon>Pseudomonadota</taxon>
        <taxon>Gammaproteobacteria</taxon>
        <taxon>Enterobacterales</taxon>
        <taxon>Morganellaceae</taxon>
        <taxon>Xenorhabdus</taxon>
    </lineage>
</organism>
<dbReference type="Pfam" id="PF13612">
    <property type="entry name" value="DDE_Tnp_1_3"/>
    <property type="match status" value="1"/>
</dbReference>
<evidence type="ECO:0000313" key="2">
    <source>
        <dbReference type="EMBL" id="PHM62581.1"/>
    </source>
</evidence>
<sequence>MLKVTVGNVDDREPVHELAKDITGSLYCDIGSIVKLVITPVPSISALSYFFPNPANGRLPVYVHWYIPMRN</sequence>
<evidence type="ECO:0000259" key="1">
    <source>
        <dbReference type="Pfam" id="PF13612"/>
    </source>
</evidence>
<dbReference type="InterPro" id="IPR025668">
    <property type="entry name" value="Tnp_DDE_dom"/>
</dbReference>
<proteinExistence type="predicted"/>
<feature type="domain" description="Transposase DDE" evidence="1">
    <location>
        <begin position="2"/>
        <end position="37"/>
    </location>
</feature>
<protein>
    <submittedName>
        <fullName evidence="2">Transposase</fullName>
    </submittedName>
</protein>
<gene>
    <name evidence="2" type="ORF">Xish_01790</name>
</gene>
<accession>A0A2D0KGM5</accession>
<dbReference type="Proteomes" id="UP000222168">
    <property type="component" value="Unassembled WGS sequence"/>
</dbReference>
<dbReference type="EMBL" id="NJAK01000001">
    <property type="protein sequence ID" value="PHM62581.1"/>
    <property type="molecule type" value="Genomic_DNA"/>
</dbReference>
<evidence type="ECO:0000313" key="3">
    <source>
        <dbReference type="Proteomes" id="UP000222168"/>
    </source>
</evidence>
<comment type="caution">
    <text evidence="2">The sequence shown here is derived from an EMBL/GenBank/DDBJ whole genome shotgun (WGS) entry which is preliminary data.</text>
</comment>
<dbReference type="AlphaFoldDB" id="A0A2D0KGM5"/>
<keyword evidence="3" id="KW-1185">Reference proteome</keyword>
<name>A0A2D0KGM5_9GAMM</name>